<dbReference type="Pfam" id="PF07980">
    <property type="entry name" value="SusD_RagB"/>
    <property type="match status" value="1"/>
</dbReference>
<dbReference type="InterPro" id="IPR012944">
    <property type="entry name" value="SusD_RagB_dom"/>
</dbReference>
<dbReference type="Pfam" id="PF14322">
    <property type="entry name" value="SusD-like_3"/>
    <property type="match status" value="1"/>
</dbReference>
<feature type="signal peptide" evidence="6">
    <location>
        <begin position="1"/>
        <end position="21"/>
    </location>
</feature>
<proteinExistence type="inferred from homology"/>
<reference evidence="9 10" key="1">
    <citation type="submission" date="2020-03" db="EMBL/GenBank/DDBJ databases">
        <title>Genomic analysis of Bacteroides faecium CBA7301.</title>
        <authorList>
            <person name="Kim J."/>
            <person name="Roh S.W."/>
        </authorList>
    </citation>
    <scope>NUCLEOTIDE SEQUENCE [LARGE SCALE GENOMIC DNA]</scope>
    <source>
        <strain evidence="9 10">CBA7301</strain>
    </source>
</reference>
<dbReference type="CDD" id="cd08977">
    <property type="entry name" value="SusD"/>
    <property type="match status" value="1"/>
</dbReference>
<dbReference type="InterPro" id="IPR011990">
    <property type="entry name" value="TPR-like_helical_dom_sf"/>
</dbReference>
<evidence type="ECO:0000313" key="9">
    <source>
        <dbReference type="EMBL" id="QIU93476.1"/>
    </source>
</evidence>
<keyword evidence="5" id="KW-0998">Cell outer membrane</keyword>
<comment type="subcellular location">
    <subcellularLocation>
        <location evidence="1">Cell outer membrane</location>
    </subcellularLocation>
</comment>
<dbReference type="RefSeq" id="WP_167960657.1">
    <property type="nucleotide sequence ID" value="NZ_CP050831.1"/>
</dbReference>
<dbReference type="GO" id="GO:0009279">
    <property type="term" value="C:cell outer membrane"/>
    <property type="evidence" value="ECO:0007669"/>
    <property type="project" value="UniProtKB-SubCell"/>
</dbReference>
<name>A0A6H0KJ66_9BACE</name>
<accession>A0A6H0KJ66</accession>
<protein>
    <submittedName>
        <fullName evidence="9">RagB/SusD family nutrient uptake outer membrane protein</fullName>
    </submittedName>
</protein>
<keyword evidence="10" id="KW-1185">Reference proteome</keyword>
<dbReference type="Gene3D" id="1.25.40.390">
    <property type="match status" value="1"/>
</dbReference>
<evidence type="ECO:0000256" key="3">
    <source>
        <dbReference type="ARBA" id="ARBA00022729"/>
    </source>
</evidence>
<dbReference type="Proteomes" id="UP000501780">
    <property type="component" value="Chromosome"/>
</dbReference>
<feature type="domain" description="RagB/SusD" evidence="7">
    <location>
        <begin position="305"/>
        <end position="494"/>
    </location>
</feature>
<evidence type="ECO:0000259" key="8">
    <source>
        <dbReference type="Pfam" id="PF14322"/>
    </source>
</evidence>
<sequence>MKKFRYILPCFLLSLTLSSCNGFLDREPWDSIDTSKSFQAEEDAIAAVNGAYQPLQWPKLYNMRMWTLDIVAGNSIVGAGGGTDGIETTDLANFITTTDNAGVLDVWRGPSPGILRCNFVIKNVPGMNIDQSLKNRCLGEAKFLRAHYYFILVRLFGGVPLLTEPQTSDDDLKPFRASKEEIYKLIEDDLKEAINLLPDKSSYSASDLGRASKGAAMGLLAKVYLTQGKEYAEIVRLCEDIQKLGYHLNEDYSDNFNPNKKNGPESLFEVQYYGKTSYDFWDNENQASWLSAFTGPRNSDMVAGGYGWNQPTAEFVSQYEEGDNRKDKTILYLGCPDFDGKQYQSSYSTTGYNLRKFLVTKSVSMDFNTSPANFVVLRYADVLLMKAEALNEQALTTDAEAPLYEVRKRAGLTNRADIEGLTQVQMREKIIHERRMELAFEGDRWFDLVRLKDNYALNFFHSIGKTNATEKHLLMPIPLKEIEANGNLKQNPGYN</sequence>
<keyword evidence="4" id="KW-0472">Membrane</keyword>
<dbReference type="AlphaFoldDB" id="A0A6H0KJ66"/>
<evidence type="ECO:0000313" key="10">
    <source>
        <dbReference type="Proteomes" id="UP000501780"/>
    </source>
</evidence>
<dbReference type="KEGG" id="bfc:BacF7301_04600"/>
<keyword evidence="3 6" id="KW-0732">Signal</keyword>
<organism evidence="9 10">
    <name type="scientific">Bacteroides faecium</name>
    <dbReference type="NCBI Taxonomy" id="2715212"/>
    <lineage>
        <taxon>Bacteria</taxon>
        <taxon>Pseudomonadati</taxon>
        <taxon>Bacteroidota</taxon>
        <taxon>Bacteroidia</taxon>
        <taxon>Bacteroidales</taxon>
        <taxon>Bacteroidaceae</taxon>
        <taxon>Bacteroides</taxon>
    </lineage>
</organism>
<dbReference type="EMBL" id="CP050831">
    <property type="protein sequence ID" value="QIU93476.1"/>
    <property type="molecule type" value="Genomic_DNA"/>
</dbReference>
<dbReference type="SUPFAM" id="SSF48452">
    <property type="entry name" value="TPR-like"/>
    <property type="match status" value="1"/>
</dbReference>
<feature type="chain" id="PRO_5026016969" evidence="6">
    <location>
        <begin position="22"/>
        <end position="495"/>
    </location>
</feature>
<evidence type="ECO:0000256" key="5">
    <source>
        <dbReference type="ARBA" id="ARBA00023237"/>
    </source>
</evidence>
<gene>
    <name evidence="9" type="ORF">BacF7301_04600</name>
</gene>
<dbReference type="InterPro" id="IPR033985">
    <property type="entry name" value="SusD-like_N"/>
</dbReference>
<evidence type="ECO:0000256" key="1">
    <source>
        <dbReference type="ARBA" id="ARBA00004442"/>
    </source>
</evidence>
<comment type="similarity">
    <text evidence="2">Belongs to the SusD family.</text>
</comment>
<dbReference type="PROSITE" id="PS51257">
    <property type="entry name" value="PROKAR_LIPOPROTEIN"/>
    <property type="match status" value="1"/>
</dbReference>
<evidence type="ECO:0000256" key="2">
    <source>
        <dbReference type="ARBA" id="ARBA00006275"/>
    </source>
</evidence>
<feature type="domain" description="SusD-like N-terminal" evidence="8">
    <location>
        <begin position="23"/>
        <end position="225"/>
    </location>
</feature>
<evidence type="ECO:0000256" key="4">
    <source>
        <dbReference type="ARBA" id="ARBA00023136"/>
    </source>
</evidence>
<evidence type="ECO:0000256" key="6">
    <source>
        <dbReference type="SAM" id="SignalP"/>
    </source>
</evidence>
<evidence type="ECO:0000259" key="7">
    <source>
        <dbReference type="Pfam" id="PF07980"/>
    </source>
</evidence>